<dbReference type="InterPro" id="IPR005119">
    <property type="entry name" value="LysR_subst-bd"/>
</dbReference>
<dbReference type="Gene3D" id="1.10.10.10">
    <property type="entry name" value="Winged helix-like DNA-binding domain superfamily/Winged helix DNA-binding domain"/>
    <property type="match status" value="1"/>
</dbReference>
<evidence type="ECO:0000256" key="3">
    <source>
        <dbReference type="ARBA" id="ARBA00023125"/>
    </source>
</evidence>
<evidence type="ECO:0000256" key="1">
    <source>
        <dbReference type="ARBA" id="ARBA00009437"/>
    </source>
</evidence>
<comment type="similarity">
    <text evidence="1">Belongs to the LysR transcriptional regulatory family.</text>
</comment>
<dbReference type="Pfam" id="PF03466">
    <property type="entry name" value="LysR_substrate"/>
    <property type="match status" value="1"/>
</dbReference>
<dbReference type="EMBL" id="CP011409">
    <property type="protein sequence ID" value="AKZ64194.1"/>
    <property type="molecule type" value="Genomic_DNA"/>
</dbReference>
<dbReference type="PANTHER" id="PTHR30537">
    <property type="entry name" value="HTH-TYPE TRANSCRIPTIONAL REGULATOR"/>
    <property type="match status" value="1"/>
</dbReference>
<evidence type="ECO:0000313" key="6">
    <source>
        <dbReference type="EMBL" id="AKZ64194.1"/>
    </source>
</evidence>
<dbReference type="InterPro" id="IPR000847">
    <property type="entry name" value="LysR_HTH_N"/>
</dbReference>
<name>A0ABM5V3V5_9BURK</name>
<dbReference type="Proteomes" id="UP000063429">
    <property type="component" value="Chromosome"/>
</dbReference>
<proteinExistence type="inferred from homology"/>
<protein>
    <submittedName>
        <fullName evidence="6">LysR family transcriptional regulator</fullName>
    </submittedName>
</protein>
<dbReference type="InterPro" id="IPR036388">
    <property type="entry name" value="WH-like_DNA-bd_sf"/>
</dbReference>
<dbReference type="Gene3D" id="3.40.190.290">
    <property type="match status" value="1"/>
</dbReference>
<evidence type="ECO:0000256" key="2">
    <source>
        <dbReference type="ARBA" id="ARBA00023015"/>
    </source>
</evidence>
<gene>
    <name evidence="6" type="ORF">F506_17335</name>
</gene>
<dbReference type="InterPro" id="IPR058163">
    <property type="entry name" value="LysR-type_TF_proteobact-type"/>
</dbReference>
<sequence>MNNQNVAPPLLEDLRLFCVVARKNSFAESAKEMGSSPAYVSKRIALLEAALGVRLFHRTTRSVVMTEEGSNVHEWARRILDDVDQMMETVSSAKQVPRGLLKISTSFGLGRKYVSPLLSAFARLHPALRIQLELFDRQVDMINEGFDLDIRVGPVHEPHLFSKRIIASQRVLCASPDYLSRHGAPQTLSDLTRHQCLVIRERNQSFGIWRMMGPKGAETVKVAGGLASNHGEIIHQWAIDGHGVILRSIWDVAASLKEGSLVRVLPGYFQEADLCAVYPLQLKNSAKVRECVRFLQKNLNVHAVRAR</sequence>
<keyword evidence="4" id="KW-0804">Transcription</keyword>
<evidence type="ECO:0000259" key="5">
    <source>
        <dbReference type="PROSITE" id="PS50931"/>
    </source>
</evidence>
<keyword evidence="7" id="KW-1185">Reference proteome</keyword>
<dbReference type="SUPFAM" id="SSF46785">
    <property type="entry name" value="Winged helix' DNA-binding domain"/>
    <property type="match status" value="1"/>
</dbReference>
<dbReference type="PANTHER" id="PTHR30537:SF5">
    <property type="entry name" value="HTH-TYPE TRANSCRIPTIONAL ACTIVATOR TTDR-RELATED"/>
    <property type="match status" value="1"/>
</dbReference>
<dbReference type="Pfam" id="PF00126">
    <property type="entry name" value="HTH_1"/>
    <property type="match status" value="1"/>
</dbReference>
<dbReference type="SUPFAM" id="SSF53850">
    <property type="entry name" value="Periplasmic binding protein-like II"/>
    <property type="match status" value="1"/>
</dbReference>
<dbReference type="RefSeq" id="WP_053199476.1">
    <property type="nucleotide sequence ID" value="NZ_CP011409.1"/>
</dbReference>
<dbReference type="PROSITE" id="PS50931">
    <property type="entry name" value="HTH_LYSR"/>
    <property type="match status" value="1"/>
</dbReference>
<evidence type="ECO:0000313" key="7">
    <source>
        <dbReference type="Proteomes" id="UP000063429"/>
    </source>
</evidence>
<dbReference type="InterPro" id="IPR036390">
    <property type="entry name" value="WH_DNA-bd_sf"/>
</dbReference>
<dbReference type="CDD" id="cd08479">
    <property type="entry name" value="PBP2_CrgA_like_9"/>
    <property type="match status" value="1"/>
</dbReference>
<reference evidence="7" key="1">
    <citation type="journal article" date="2015" name="Genome Announc.">
        <title>Complete Genome Sequence of Herbaspirillum hiltneri N3 (DSM 17495), Isolated from Surface-Sterilized Wheat Roots.</title>
        <authorList>
            <person name="Guizelini D."/>
            <person name="Saizaki P.M."/>
            <person name="Coimbra N.A."/>
            <person name="Weiss V.A."/>
            <person name="Faoro H."/>
            <person name="Sfeir M.Z."/>
            <person name="Baura V.A."/>
            <person name="Monteiro R.A."/>
            <person name="Chubatsu L.S."/>
            <person name="Souza E.M."/>
            <person name="Cruz L.M."/>
            <person name="Pedrosa F.O."/>
            <person name="Raittz R.T."/>
            <person name="Marchaukoski J.N."/>
            <person name="Steffens M.B."/>
        </authorList>
    </citation>
    <scope>NUCLEOTIDE SEQUENCE [LARGE SCALE GENOMIC DNA]</scope>
    <source>
        <strain evidence="7">N3</strain>
    </source>
</reference>
<organism evidence="6 7">
    <name type="scientific">Herbaspirillum hiltneri N3</name>
    <dbReference type="NCBI Taxonomy" id="1262470"/>
    <lineage>
        <taxon>Bacteria</taxon>
        <taxon>Pseudomonadati</taxon>
        <taxon>Pseudomonadota</taxon>
        <taxon>Betaproteobacteria</taxon>
        <taxon>Burkholderiales</taxon>
        <taxon>Oxalobacteraceae</taxon>
        <taxon>Herbaspirillum</taxon>
    </lineage>
</organism>
<keyword evidence="3" id="KW-0238">DNA-binding</keyword>
<accession>A0ABM5V3V5</accession>
<feature type="domain" description="HTH lysR-type" evidence="5">
    <location>
        <begin position="9"/>
        <end position="66"/>
    </location>
</feature>
<keyword evidence="2" id="KW-0805">Transcription regulation</keyword>
<evidence type="ECO:0000256" key="4">
    <source>
        <dbReference type="ARBA" id="ARBA00023163"/>
    </source>
</evidence>